<dbReference type="PRINTS" id="PR00625">
    <property type="entry name" value="JDOMAIN"/>
</dbReference>
<dbReference type="PROSITE" id="PS50076">
    <property type="entry name" value="DNAJ_2"/>
    <property type="match status" value="1"/>
</dbReference>
<comment type="subcellular location">
    <subcellularLocation>
        <location evidence="1">Membrane</location>
        <topology evidence="1">Single-pass membrane protein</topology>
    </subcellularLocation>
</comment>
<evidence type="ECO:0000256" key="3">
    <source>
        <dbReference type="ARBA" id="ARBA00022989"/>
    </source>
</evidence>
<dbReference type="GO" id="GO:0071218">
    <property type="term" value="P:cellular response to misfolded protein"/>
    <property type="evidence" value="ECO:0007669"/>
    <property type="project" value="TreeGrafter"/>
</dbReference>
<gene>
    <name evidence="6" type="ORF">Nepgr_021891</name>
</gene>
<dbReference type="GO" id="GO:0030544">
    <property type="term" value="F:Hsp70 protein binding"/>
    <property type="evidence" value="ECO:0007669"/>
    <property type="project" value="TreeGrafter"/>
</dbReference>
<evidence type="ECO:0000313" key="7">
    <source>
        <dbReference type="Proteomes" id="UP001279734"/>
    </source>
</evidence>
<dbReference type="CDD" id="cd06257">
    <property type="entry name" value="DnaJ"/>
    <property type="match status" value="1"/>
</dbReference>
<dbReference type="Pfam" id="PF09320">
    <property type="entry name" value="DUF1977"/>
    <property type="match status" value="1"/>
</dbReference>
<evidence type="ECO:0000256" key="4">
    <source>
        <dbReference type="ARBA" id="ARBA00023136"/>
    </source>
</evidence>
<evidence type="ECO:0000259" key="5">
    <source>
        <dbReference type="PROSITE" id="PS50076"/>
    </source>
</evidence>
<organism evidence="6 7">
    <name type="scientific">Nepenthes gracilis</name>
    <name type="common">Slender pitcher plant</name>
    <dbReference type="NCBI Taxonomy" id="150966"/>
    <lineage>
        <taxon>Eukaryota</taxon>
        <taxon>Viridiplantae</taxon>
        <taxon>Streptophyta</taxon>
        <taxon>Embryophyta</taxon>
        <taxon>Tracheophyta</taxon>
        <taxon>Spermatophyta</taxon>
        <taxon>Magnoliopsida</taxon>
        <taxon>eudicotyledons</taxon>
        <taxon>Gunneridae</taxon>
        <taxon>Pentapetalae</taxon>
        <taxon>Caryophyllales</taxon>
        <taxon>Nepenthaceae</taxon>
        <taxon>Nepenthes</taxon>
    </lineage>
</organism>
<keyword evidence="2" id="KW-0812">Transmembrane</keyword>
<name>A0AAD3SZG2_NEPGR</name>
<dbReference type="InterPro" id="IPR001623">
    <property type="entry name" value="DnaJ_domain"/>
</dbReference>
<keyword evidence="7" id="KW-1185">Reference proteome</keyword>
<dbReference type="InterPro" id="IPR036869">
    <property type="entry name" value="J_dom_sf"/>
</dbReference>
<dbReference type="InterPro" id="IPR015399">
    <property type="entry name" value="DUF1977_DnaJ-like"/>
</dbReference>
<dbReference type="Pfam" id="PF00226">
    <property type="entry name" value="DnaJ"/>
    <property type="match status" value="1"/>
</dbReference>
<feature type="domain" description="J" evidence="5">
    <location>
        <begin position="105"/>
        <end position="169"/>
    </location>
</feature>
<dbReference type="PANTHER" id="PTHR43908">
    <property type="entry name" value="AT29763P-RELATED"/>
    <property type="match status" value="1"/>
</dbReference>
<keyword evidence="4" id="KW-0472">Membrane</keyword>
<sequence length="361" mass="40841">MDSNKDEAFKCISIAKEAIASGNKERALKFIKFAERLNHNLSVDDLLTACENLDSAARDPSENGNHVGINRAGPAAAKVADCANPATNYTEEHVHLIRKINQHQDYYAILGVEKTCSVEEIRKSYRKLSLKVHPDKNKAPGAEDAFKKVCKAFKCLSEEDSRRQYDQTGLVDEFEYKQQHNVRHRSRATNDLYDDEFDPDEIFKAFFGQGNMFQSSRVFRSRGMGTQNRAEFNGSGPSLMVLLQLLPFLAIILLAYLPSSEPEYSLQKNYSYKIPRATERYGVEFYVKSADFDRSHPVGSAARSNIEEDFSDCMRVRLRARTDSRQCVKDHSPAILDLGKKCLDACIMPSTWPFADSLVPK</sequence>
<dbReference type="SMART" id="SM00271">
    <property type="entry name" value="DnaJ"/>
    <property type="match status" value="1"/>
</dbReference>
<keyword evidence="3" id="KW-1133">Transmembrane helix</keyword>
<protein>
    <recommendedName>
        <fullName evidence="5">J domain-containing protein</fullName>
    </recommendedName>
</protein>
<evidence type="ECO:0000313" key="6">
    <source>
        <dbReference type="EMBL" id="GMH20050.1"/>
    </source>
</evidence>
<dbReference type="Gene3D" id="1.10.287.110">
    <property type="entry name" value="DnaJ domain"/>
    <property type="match status" value="1"/>
</dbReference>
<dbReference type="AlphaFoldDB" id="A0AAD3SZG2"/>
<dbReference type="PANTHER" id="PTHR43908:SF5">
    <property type="entry name" value="CHAPERONE PROTEIN DNAJ 49"/>
    <property type="match status" value="1"/>
</dbReference>
<dbReference type="GO" id="GO:0005789">
    <property type="term" value="C:endoplasmic reticulum membrane"/>
    <property type="evidence" value="ECO:0007669"/>
    <property type="project" value="TreeGrafter"/>
</dbReference>
<dbReference type="InterPro" id="IPR051100">
    <property type="entry name" value="DnaJ_subfamily_B/C"/>
</dbReference>
<dbReference type="Proteomes" id="UP001279734">
    <property type="component" value="Unassembled WGS sequence"/>
</dbReference>
<evidence type="ECO:0000256" key="2">
    <source>
        <dbReference type="ARBA" id="ARBA00022692"/>
    </source>
</evidence>
<proteinExistence type="predicted"/>
<accession>A0AAD3SZG2</accession>
<dbReference type="SUPFAM" id="SSF46565">
    <property type="entry name" value="Chaperone J-domain"/>
    <property type="match status" value="1"/>
</dbReference>
<comment type="caution">
    <text evidence="6">The sequence shown here is derived from an EMBL/GenBank/DDBJ whole genome shotgun (WGS) entry which is preliminary data.</text>
</comment>
<reference evidence="6" key="1">
    <citation type="submission" date="2023-05" db="EMBL/GenBank/DDBJ databases">
        <title>Nepenthes gracilis genome sequencing.</title>
        <authorList>
            <person name="Fukushima K."/>
        </authorList>
    </citation>
    <scope>NUCLEOTIDE SEQUENCE</scope>
    <source>
        <strain evidence="6">SING2019-196</strain>
    </source>
</reference>
<dbReference type="EMBL" id="BSYO01000021">
    <property type="protein sequence ID" value="GMH20050.1"/>
    <property type="molecule type" value="Genomic_DNA"/>
</dbReference>
<evidence type="ECO:0000256" key="1">
    <source>
        <dbReference type="ARBA" id="ARBA00004167"/>
    </source>
</evidence>